<dbReference type="InterPro" id="IPR000794">
    <property type="entry name" value="Beta-ketoacyl_synthase"/>
</dbReference>
<dbReference type="NCBIfam" id="TIGR03150">
    <property type="entry name" value="fabF"/>
    <property type="match status" value="1"/>
</dbReference>
<dbReference type="InterPro" id="IPR020841">
    <property type="entry name" value="PKS_Beta-ketoAc_synthase_dom"/>
</dbReference>
<dbReference type="FunFam" id="3.40.47.10:FF:000009">
    <property type="entry name" value="3-oxoacyl-[acyl-carrier-protein] synthase 2"/>
    <property type="match status" value="1"/>
</dbReference>
<evidence type="ECO:0000256" key="4">
    <source>
        <dbReference type="ARBA" id="ARBA00014657"/>
    </source>
</evidence>
<organism evidence="18 19">
    <name type="scientific">Acetohalobium arabaticum (strain ATCC 49924 / DSM 5501 / Z-7288)</name>
    <dbReference type="NCBI Taxonomy" id="574087"/>
    <lineage>
        <taxon>Bacteria</taxon>
        <taxon>Bacillati</taxon>
        <taxon>Bacillota</taxon>
        <taxon>Clostridia</taxon>
        <taxon>Halanaerobiales</taxon>
        <taxon>Halobacteroidaceae</taxon>
        <taxon>Acetohalobium</taxon>
    </lineage>
</organism>
<comment type="similarity">
    <text evidence="2 14 16">Belongs to the thiolase-like superfamily. Beta-ketoacyl-ACP synthases family.</text>
</comment>
<dbReference type="AlphaFoldDB" id="D9QPV5"/>
<accession>D9QPV5</accession>
<dbReference type="STRING" id="574087.Acear_1019"/>
<dbReference type="NCBIfam" id="NF005589">
    <property type="entry name" value="PRK07314.1"/>
    <property type="match status" value="1"/>
</dbReference>
<dbReference type="CDD" id="cd00834">
    <property type="entry name" value="KAS_I_II"/>
    <property type="match status" value="1"/>
</dbReference>
<evidence type="ECO:0000256" key="1">
    <source>
        <dbReference type="ARBA" id="ARBA00005194"/>
    </source>
</evidence>
<comment type="catalytic activity">
    <reaction evidence="13 14">
        <text>a fatty acyl-[ACP] + malonyl-[ACP] + H(+) = a 3-oxoacyl-[ACP] + holo-[ACP] + CO2</text>
        <dbReference type="Rhea" id="RHEA:22836"/>
        <dbReference type="Rhea" id="RHEA-COMP:9623"/>
        <dbReference type="Rhea" id="RHEA-COMP:9685"/>
        <dbReference type="Rhea" id="RHEA-COMP:9916"/>
        <dbReference type="Rhea" id="RHEA-COMP:14125"/>
        <dbReference type="ChEBI" id="CHEBI:15378"/>
        <dbReference type="ChEBI" id="CHEBI:16526"/>
        <dbReference type="ChEBI" id="CHEBI:64479"/>
        <dbReference type="ChEBI" id="CHEBI:78449"/>
        <dbReference type="ChEBI" id="CHEBI:78776"/>
        <dbReference type="ChEBI" id="CHEBI:138651"/>
    </reaction>
</comment>
<dbReference type="PIRSF" id="PIRSF000447">
    <property type="entry name" value="KAS_II"/>
    <property type="match status" value="1"/>
</dbReference>
<evidence type="ECO:0000259" key="17">
    <source>
        <dbReference type="PROSITE" id="PS52004"/>
    </source>
</evidence>
<dbReference type="eggNOG" id="COG0304">
    <property type="taxonomic scope" value="Bacteria"/>
</dbReference>
<dbReference type="InterPro" id="IPR018201">
    <property type="entry name" value="Ketoacyl_synth_AS"/>
</dbReference>
<evidence type="ECO:0000256" key="5">
    <source>
        <dbReference type="ARBA" id="ARBA00022516"/>
    </source>
</evidence>
<evidence type="ECO:0000256" key="3">
    <source>
        <dbReference type="ARBA" id="ARBA00012356"/>
    </source>
</evidence>
<comment type="catalytic activity">
    <reaction evidence="12 14">
        <text>(9Z)-hexadecenoyl-[ACP] + malonyl-[ACP] + H(+) = 3-oxo-(11Z)-octadecenoyl-[ACP] + holo-[ACP] + CO2</text>
        <dbReference type="Rhea" id="RHEA:55040"/>
        <dbReference type="Rhea" id="RHEA-COMP:9623"/>
        <dbReference type="Rhea" id="RHEA-COMP:9685"/>
        <dbReference type="Rhea" id="RHEA-COMP:10800"/>
        <dbReference type="Rhea" id="RHEA-COMP:14074"/>
        <dbReference type="ChEBI" id="CHEBI:15378"/>
        <dbReference type="ChEBI" id="CHEBI:16526"/>
        <dbReference type="ChEBI" id="CHEBI:64479"/>
        <dbReference type="ChEBI" id="CHEBI:78449"/>
        <dbReference type="ChEBI" id="CHEBI:83989"/>
        <dbReference type="ChEBI" id="CHEBI:138538"/>
        <dbReference type="EC" id="2.3.1.179"/>
    </reaction>
</comment>
<dbReference type="PANTHER" id="PTHR11712">
    <property type="entry name" value="POLYKETIDE SYNTHASE-RELATED"/>
    <property type="match status" value="1"/>
</dbReference>
<keyword evidence="7" id="KW-0276">Fatty acid metabolism</keyword>
<evidence type="ECO:0000313" key="18">
    <source>
        <dbReference type="EMBL" id="ADL12546.1"/>
    </source>
</evidence>
<dbReference type="GO" id="GO:0005829">
    <property type="term" value="C:cytosol"/>
    <property type="evidence" value="ECO:0007669"/>
    <property type="project" value="TreeGrafter"/>
</dbReference>
<dbReference type="SMART" id="SM00825">
    <property type="entry name" value="PKS_KS"/>
    <property type="match status" value="1"/>
</dbReference>
<dbReference type="SUPFAM" id="SSF53901">
    <property type="entry name" value="Thiolase-like"/>
    <property type="match status" value="2"/>
</dbReference>
<protein>
    <recommendedName>
        <fullName evidence="4 14">3-oxoacyl-[acyl-carrier-protein] synthase 2</fullName>
        <ecNumber evidence="3 14">2.3.1.179</ecNumber>
    </recommendedName>
</protein>
<dbReference type="InterPro" id="IPR017568">
    <property type="entry name" value="3-oxoacyl-ACP_synth-2"/>
</dbReference>
<evidence type="ECO:0000256" key="10">
    <source>
        <dbReference type="ARBA" id="ARBA00023315"/>
    </source>
</evidence>
<dbReference type="Pfam" id="PF02801">
    <property type="entry name" value="Ketoacyl-synt_C"/>
    <property type="match status" value="1"/>
</dbReference>
<dbReference type="Proteomes" id="UP000001661">
    <property type="component" value="Chromosome"/>
</dbReference>
<dbReference type="InterPro" id="IPR014030">
    <property type="entry name" value="Ketoacyl_synth_N"/>
</dbReference>
<evidence type="ECO:0000256" key="8">
    <source>
        <dbReference type="ARBA" id="ARBA00023098"/>
    </source>
</evidence>
<dbReference type="HOGENOM" id="CLU_000022_69_2_9"/>
<keyword evidence="6 14" id="KW-0808">Transferase</keyword>
<dbReference type="EMBL" id="CP002105">
    <property type="protein sequence ID" value="ADL12546.1"/>
    <property type="molecule type" value="Genomic_DNA"/>
</dbReference>
<comment type="function">
    <text evidence="11 14">Involved in the type II fatty acid elongation cycle. Catalyzes the elongation of a wide range of acyl-ACP by the addition of two carbons from malonyl-ACP to an acyl acceptor. Can efficiently catalyze the conversion of palmitoleoyl-ACP (cis-hexadec-9-enoyl-ACP) to cis-vaccenoyl-ACP (cis-octadec-11-enoyl-ACP), an essential step in the thermal regulation of fatty acid composition.</text>
</comment>
<reference evidence="18 19" key="1">
    <citation type="journal article" date="2010" name="Stand. Genomic Sci.">
        <title>Complete genome sequence of Acetohalobium arabaticum type strain (Z-7288).</title>
        <authorList>
            <person name="Sikorski J."/>
            <person name="Lapidus A."/>
            <person name="Chertkov O."/>
            <person name="Lucas S."/>
            <person name="Copeland A."/>
            <person name="Glavina Del Rio T."/>
            <person name="Nolan M."/>
            <person name="Tice H."/>
            <person name="Cheng J.F."/>
            <person name="Han C."/>
            <person name="Brambilla E."/>
            <person name="Pitluck S."/>
            <person name="Liolios K."/>
            <person name="Ivanova N."/>
            <person name="Mavromatis K."/>
            <person name="Mikhailova N."/>
            <person name="Pati A."/>
            <person name="Bruce D."/>
            <person name="Detter C."/>
            <person name="Tapia R."/>
            <person name="Goodwin L."/>
            <person name="Chen A."/>
            <person name="Palaniappan K."/>
            <person name="Land M."/>
            <person name="Hauser L."/>
            <person name="Chang Y.J."/>
            <person name="Jeffries C.D."/>
            <person name="Rohde M."/>
            <person name="Goker M."/>
            <person name="Spring S."/>
            <person name="Woyke T."/>
            <person name="Bristow J."/>
            <person name="Eisen J.A."/>
            <person name="Markowitz V."/>
            <person name="Hugenholtz P."/>
            <person name="Kyrpides N.C."/>
            <person name="Klenk H.P."/>
        </authorList>
    </citation>
    <scope>NUCLEOTIDE SEQUENCE [LARGE SCALE GENOMIC DNA]</scope>
    <source>
        <strain evidence="19">ATCC 49924 / DSM 5501 / Z-7288</strain>
    </source>
</reference>
<dbReference type="GO" id="GO:0004315">
    <property type="term" value="F:3-oxoacyl-[acyl-carrier-protein] synthase activity"/>
    <property type="evidence" value="ECO:0007669"/>
    <property type="project" value="UniProtKB-UniRule"/>
</dbReference>
<dbReference type="OrthoDB" id="9808669at2"/>
<feature type="domain" description="Ketosynthase family 3 (KS3)" evidence="17">
    <location>
        <begin position="2"/>
        <end position="410"/>
    </location>
</feature>
<dbReference type="PROSITE" id="PS00606">
    <property type="entry name" value="KS3_1"/>
    <property type="match status" value="1"/>
</dbReference>
<dbReference type="EC" id="2.3.1.179" evidence="3 14"/>
<evidence type="ECO:0000256" key="11">
    <source>
        <dbReference type="ARBA" id="ARBA00024006"/>
    </source>
</evidence>
<sequence>MSNRVVVTGMGTVSPVGIGLKDYWAALEAGESGIDRVTNFDAAELDSKVGGEVKDFNAQDYMSRKDAKRMDKFAQFAVAAAKIAVEDSDLKIDDSNAEDVGVLVGSGIGGMETFENQTKRLIERGPGRISPFFIPKMISNMAAGQVSIQLGAKGPNATTVSACASATHAIGDAFDIIRRGDAEVMVTGGSEAAITELSYAGFCAMKALSTRNDEPTRASRPFDEERDGFVMGEGSGILVLESLDSALERGAKIYGEVVGYGMSGDAYHVTAPDPEADGAARSMQMAIDNSGLDLEDINYINAHGTSTPQNDKLETKAIKDVFGDLAYDVAVSSTKSMTGHLLGAAGGIEAIASLLAIEKGVVPPTINYENEDSECDLDYVPNEARELEVKAVLSNSLGFGGHNATLIFAEYQQ</sequence>
<dbReference type="Pfam" id="PF00109">
    <property type="entry name" value="ketoacyl-synt"/>
    <property type="match status" value="1"/>
</dbReference>
<evidence type="ECO:0000256" key="6">
    <source>
        <dbReference type="ARBA" id="ARBA00022679"/>
    </source>
</evidence>
<dbReference type="InterPro" id="IPR014031">
    <property type="entry name" value="Ketoacyl_synth_C"/>
</dbReference>
<evidence type="ECO:0000256" key="13">
    <source>
        <dbReference type="ARBA" id="ARBA00047659"/>
    </source>
</evidence>
<evidence type="ECO:0000256" key="12">
    <source>
        <dbReference type="ARBA" id="ARBA00047318"/>
    </source>
</evidence>
<keyword evidence="9 14" id="KW-0275">Fatty acid biosynthesis</keyword>
<dbReference type="InterPro" id="IPR016039">
    <property type="entry name" value="Thiolase-like"/>
</dbReference>
<dbReference type="PANTHER" id="PTHR11712:SF336">
    <property type="entry name" value="3-OXOACYL-[ACYL-CARRIER-PROTEIN] SYNTHASE, MITOCHONDRIAL"/>
    <property type="match status" value="1"/>
</dbReference>
<keyword evidence="10 14" id="KW-0012">Acyltransferase</keyword>
<dbReference type="KEGG" id="aar:Acear_1019"/>
<evidence type="ECO:0000313" key="19">
    <source>
        <dbReference type="Proteomes" id="UP000001661"/>
    </source>
</evidence>
<keyword evidence="5 14" id="KW-0444">Lipid biosynthesis</keyword>
<evidence type="ECO:0000256" key="9">
    <source>
        <dbReference type="ARBA" id="ARBA00023160"/>
    </source>
</evidence>
<comment type="pathway">
    <text evidence="1 14">Lipid metabolism; fatty acid biosynthesis.</text>
</comment>
<dbReference type="PROSITE" id="PS52004">
    <property type="entry name" value="KS3_2"/>
    <property type="match status" value="1"/>
</dbReference>
<evidence type="ECO:0000256" key="16">
    <source>
        <dbReference type="RuleBase" id="RU003694"/>
    </source>
</evidence>
<evidence type="ECO:0000256" key="7">
    <source>
        <dbReference type="ARBA" id="ARBA00022832"/>
    </source>
</evidence>
<keyword evidence="8" id="KW-0443">Lipid metabolism</keyword>
<dbReference type="RefSeq" id="WP_013277992.1">
    <property type="nucleotide sequence ID" value="NC_014378.1"/>
</dbReference>
<dbReference type="GO" id="GO:0006633">
    <property type="term" value="P:fatty acid biosynthetic process"/>
    <property type="evidence" value="ECO:0007669"/>
    <property type="project" value="UniProtKB-UniRule"/>
</dbReference>
<evidence type="ECO:0000256" key="15">
    <source>
        <dbReference type="PIRSR" id="PIRSR000447-1"/>
    </source>
</evidence>
<proteinExistence type="inferred from homology"/>
<dbReference type="Gene3D" id="3.40.47.10">
    <property type="match status" value="1"/>
</dbReference>
<dbReference type="NCBIfam" id="NF004970">
    <property type="entry name" value="PRK06333.1"/>
    <property type="match status" value="1"/>
</dbReference>
<gene>
    <name evidence="18" type="ordered locus">Acear_1019</name>
</gene>
<evidence type="ECO:0000256" key="14">
    <source>
        <dbReference type="PIRNR" id="PIRNR000447"/>
    </source>
</evidence>
<name>D9QPV5_ACEAZ</name>
<dbReference type="UniPathway" id="UPA00094"/>
<keyword evidence="19" id="KW-1185">Reference proteome</keyword>
<feature type="active site" description="For beta-ketoacyl synthase activity" evidence="15">
    <location>
        <position position="163"/>
    </location>
</feature>
<evidence type="ECO:0000256" key="2">
    <source>
        <dbReference type="ARBA" id="ARBA00008467"/>
    </source>
</evidence>